<gene>
    <name evidence="1" type="ORF">Tco_0908768</name>
</gene>
<name>A0ABQ5CNR4_9ASTR</name>
<accession>A0ABQ5CNR4</accession>
<reference evidence="1" key="1">
    <citation type="journal article" date="2022" name="Int. J. Mol. Sci.">
        <title>Draft Genome of Tanacetum Coccineum: Genomic Comparison of Closely Related Tanacetum-Family Plants.</title>
        <authorList>
            <person name="Yamashiro T."/>
            <person name="Shiraishi A."/>
            <person name="Nakayama K."/>
            <person name="Satake H."/>
        </authorList>
    </citation>
    <scope>NUCLEOTIDE SEQUENCE</scope>
</reference>
<sequence length="108" mass="11988">MIACLEKSKGNTDFHEIVDFLTASTIHYALTVSPTIYASYIKQFLNTAHSQIVNDVKQIHATVDDKTVVISESSVRSDLHFNDEDGITCLTNDAIFENLALMGYESDS</sequence>
<proteinExistence type="predicted"/>
<dbReference type="EMBL" id="BQNB010014465">
    <property type="protein sequence ID" value="GJT28493.1"/>
    <property type="molecule type" value="Genomic_DNA"/>
</dbReference>
<evidence type="ECO:0000313" key="2">
    <source>
        <dbReference type="Proteomes" id="UP001151760"/>
    </source>
</evidence>
<organism evidence="1 2">
    <name type="scientific">Tanacetum coccineum</name>
    <dbReference type="NCBI Taxonomy" id="301880"/>
    <lineage>
        <taxon>Eukaryota</taxon>
        <taxon>Viridiplantae</taxon>
        <taxon>Streptophyta</taxon>
        <taxon>Embryophyta</taxon>
        <taxon>Tracheophyta</taxon>
        <taxon>Spermatophyta</taxon>
        <taxon>Magnoliopsida</taxon>
        <taxon>eudicotyledons</taxon>
        <taxon>Gunneridae</taxon>
        <taxon>Pentapetalae</taxon>
        <taxon>asterids</taxon>
        <taxon>campanulids</taxon>
        <taxon>Asterales</taxon>
        <taxon>Asteraceae</taxon>
        <taxon>Asteroideae</taxon>
        <taxon>Anthemideae</taxon>
        <taxon>Anthemidinae</taxon>
        <taxon>Tanacetum</taxon>
    </lineage>
</organism>
<reference evidence="1" key="2">
    <citation type="submission" date="2022-01" db="EMBL/GenBank/DDBJ databases">
        <authorList>
            <person name="Yamashiro T."/>
            <person name="Shiraishi A."/>
            <person name="Satake H."/>
            <person name="Nakayama K."/>
        </authorList>
    </citation>
    <scope>NUCLEOTIDE SEQUENCE</scope>
</reference>
<protein>
    <submittedName>
        <fullName evidence="1">Uncharacterized protein</fullName>
    </submittedName>
</protein>
<evidence type="ECO:0000313" key="1">
    <source>
        <dbReference type="EMBL" id="GJT28493.1"/>
    </source>
</evidence>
<feature type="non-terminal residue" evidence="1">
    <location>
        <position position="108"/>
    </location>
</feature>
<dbReference type="Proteomes" id="UP001151760">
    <property type="component" value="Unassembled WGS sequence"/>
</dbReference>
<keyword evidence="2" id="KW-1185">Reference proteome</keyword>
<comment type="caution">
    <text evidence="1">The sequence shown here is derived from an EMBL/GenBank/DDBJ whole genome shotgun (WGS) entry which is preliminary data.</text>
</comment>